<sequence>MQMAPVPVYQANAPSFDKAIFAAPGLKRQREGRVPSQPRFKKASTKKPVAPSTPLPLDSPDDHTRSGEHEADVGGALLERCDTPSEATSGHAGVEVEIELPETFNVANLLDFDPSTLGETLMIESPPASPSSAAHLVAKLEDIVKRLEVPIEQLVVDCDEIRSAFEPIADALPSDLKRALRPTAHLGFLREDVLAASVCIASRSRQPALKKEIARECAAANQLKAALDDQSVSERLLPTKEKLDAKNIKLNEEIKRLQQELSEVKAAIVANTTDMEKIATEKQPLSTMLKTNLSRIHLLNKSLVVGSNEPDRQIINSADEVRLKALVAVRQFIHKLSVPPSIRIL</sequence>
<dbReference type="EMBL" id="MU629540">
    <property type="protein sequence ID" value="KAJ1256193.1"/>
    <property type="molecule type" value="Genomic_DNA"/>
</dbReference>
<evidence type="ECO:0000313" key="3">
    <source>
        <dbReference type="EMBL" id="KAJ1256193.1"/>
    </source>
</evidence>
<dbReference type="AlphaFoldDB" id="A0A9W8CEU3"/>
<dbReference type="Proteomes" id="UP001164776">
    <property type="component" value="Unassembled WGS sequence"/>
</dbReference>
<evidence type="ECO:0000256" key="1">
    <source>
        <dbReference type="SAM" id="Coils"/>
    </source>
</evidence>
<proteinExistence type="predicted"/>
<protein>
    <submittedName>
        <fullName evidence="3">Uncharacterized protein</fullName>
    </submittedName>
</protein>
<evidence type="ECO:0000313" key="4">
    <source>
        <dbReference type="Proteomes" id="UP001164776"/>
    </source>
</evidence>
<keyword evidence="4" id="KW-1185">Reference proteome</keyword>
<keyword evidence="1" id="KW-0175">Coiled coil</keyword>
<reference evidence="3 4" key="1">
    <citation type="submission" date="2022-10" db="EMBL/GenBank/DDBJ databases">
        <title>WGS assembly of Paspalum vaginatum 540-79.</title>
        <authorList>
            <person name="Sun G."/>
            <person name="Wase N."/>
            <person name="Shu S."/>
            <person name="Jenkins J."/>
            <person name="Zhou B."/>
            <person name="Torres-Rodriguez J."/>
            <person name="Chen C."/>
            <person name="Sandor L."/>
            <person name="Plott C."/>
            <person name="Yoshinga Y."/>
            <person name="Daum C."/>
            <person name="Qi P."/>
            <person name="Barry K."/>
            <person name="Lipzen A."/>
            <person name="Berry L."/>
            <person name="Pedersen C."/>
            <person name="Gottilla T."/>
            <person name="Foltz A."/>
            <person name="Yu H."/>
            <person name="O'Malley R."/>
            <person name="Zhang C."/>
            <person name="Devos K."/>
            <person name="Sigmon B."/>
            <person name="Yu B."/>
            <person name="Obata T."/>
            <person name="Schmutz J."/>
            <person name="Schnable J."/>
        </authorList>
    </citation>
    <scope>NUCLEOTIDE SEQUENCE [LARGE SCALE GENOMIC DNA]</scope>
    <source>
        <strain evidence="4">cv. 540-79</strain>
    </source>
</reference>
<gene>
    <name evidence="3" type="ORF">BS78_K066900</name>
</gene>
<feature type="compositionally biased region" description="Basic and acidic residues" evidence="2">
    <location>
        <begin position="60"/>
        <end position="70"/>
    </location>
</feature>
<organism evidence="3 4">
    <name type="scientific">Paspalum vaginatum</name>
    <name type="common">seashore paspalum</name>
    <dbReference type="NCBI Taxonomy" id="158149"/>
    <lineage>
        <taxon>Eukaryota</taxon>
        <taxon>Viridiplantae</taxon>
        <taxon>Streptophyta</taxon>
        <taxon>Embryophyta</taxon>
        <taxon>Tracheophyta</taxon>
        <taxon>Spermatophyta</taxon>
        <taxon>Magnoliopsida</taxon>
        <taxon>Liliopsida</taxon>
        <taxon>Poales</taxon>
        <taxon>Poaceae</taxon>
        <taxon>PACMAD clade</taxon>
        <taxon>Panicoideae</taxon>
        <taxon>Andropogonodae</taxon>
        <taxon>Paspaleae</taxon>
        <taxon>Paspalinae</taxon>
        <taxon>Paspalum</taxon>
    </lineage>
</organism>
<comment type="caution">
    <text evidence="3">The sequence shown here is derived from an EMBL/GenBank/DDBJ whole genome shotgun (WGS) entry which is preliminary data.</text>
</comment>
<feature type="coiled-coil region" evidence="1">
    <location>
        <begin position="210"/>
        <end position="267"/>
    </location>
</feature>
<evidence type="ECO:0000256" key="2">
    <source>
        <dbReference type="SAM" id="MobiDB-lite"/>
    </source>
</evidence>
<accession>A0A9W8CEU3</accession>
<name>A0A9W8CEU3_9POAL</name>
<feature type="region of interest" description="Disordered" evidence="2">
    <location>
        <begin position="24"/>
        <end position="70"/>
    </location>
</feature>